<evidence type="ECO:0000256" key="4">
    <source>
        <dbReference type="ARBA" id="ARBA00023237"/>
    </source>
</evidence>
<protein>
    <submittedName>
        <fullName evidence="8">OmpA family protein</fullName>
    </submittedName>
</protein>
<dbReference type="AlphaFoldDB" id="A0AA41WXI2"/>
<dbReference type="SUPFAM" id="SSF103088">
    <property type="entry name" value="OmpA-like"/>
    <property type="match status" value="1"/>
</dbReference>
<dbReference type="InterPro" id="IPR003367">
    <property type="entry name" value="Thrombospondin_3-like_rpt"/>
</dbReference>
<keyword evidence="4" id="KW-0998">Cell outer membrane</keyword>
<dbReference type="Gene3D" id="4.10.1080.10">
    <property type="entry name" value="TSP type-3 repeat"/>
    <property type="match status" value="1"/>
</dbReference>
<accession>A0AA41WXI2</accession>
<dbReference type="SUPFAM" id="SSF103647">
    <property type="entry name" value="TSP type-3 repeat"/>
    <property type="match status" value="1"/>
</dbReference>
<dbReference type="CDD" id="cd07185">
    <property type="entry name" value="OmpA_C-like"/>
    <property type="match status" value="1"/>
</dbReference>
<dbReference type="PANTHER" id="PTHR30329:SF21">
    <property type="entry name" value="LIPOPROTEIN YIAD-RELATED"/>
    <property type="match status" value="1"/>
</dbReference>
<evidence type="ECO:0000313" key="8">
    <source>
        <dbReference type="EMBL" id="MCP3428180.1"/>
    </source>
</evidence>
<evidence type="ECO:0000259" key="7">
    <source>
        <dbReference type="PROSITE" id="PS51123"/>
    </source>
</evidence>
<dbReference type="PROSITE" id="PS51123">
    <property type="entry name" value="OMPA_2"/>
    <property type="match status" value="1"/>
</dbReference>
<evidence type="ECO:0000313" key="9">
    <source>
        <dbReference type="Proteomes" id="UP001165413"/>
    </source>
</evidence>
<comment type="caution">
    <text evidence="8">The sequence shown here is derived from an EMBL/GenBank/DDBJ whole genome shotgun (WGS) entry which is preliminary data.</text>
</comment>
<dbReference type="PRINTS" id="PR01021">
    <property type="entry name" value="OMPADOMAIN"/>
</dbReference>
<feature type="domain" description="OmpA-like" evidence="7">
    <location>
        <begin position="279"/>
        <end position="397"/>
    </location>
</feature>
<feature type="chain" id="PRO_5041210728" evidence="6">
    <location>
        <begin position="25"/>
        <end position="401"/>
    </location>
</feature>
<sequence>MKTFNKSLLALITASSLLSANTLAHDHDAPKHKYWVGGSVLKFNADSDRPNDMNFYDEGLGLGLEAGIFINNKWSARIDMMKTESELYDLAPVDDIKANHVALDVLYALDENGTYAFTGLRHTNPLYDMEEDYRSVGLGLGKYWEINEVVDFVTEIATHHDFSNDADDFTLKLGFVMKFGATAPTMQDSDGDGVMDAVDKCLSTPRGTSVDSMGCANDSDNDGVLNSLDKCPNSARNAKVDAMGCALQDDDMDGITNRADKCPNTPKGDKVNTSGCSMMTQKEFSVDLEALFANNSSVVANPDDAKYAEFAEFMKRYTNAKGVIEGHTSAVGDADYNLMLSEKRAIAVKNLLIEKYGVDASRISAVGYGETRLKDTANTAAAHKVNRRIEGRVTAKVQVKM</sequence>
<reference evidence="8" key="1">
    <citation type="submission" date="2022-07" db="EMBL/GenBank/DDBJ databases">
        <title>Characterization of the Novel Bacterium Alteromonas immobilis LMIT006 and Alteromonas gregis LMIT007.</title>
        <authorList>
            <person name="Lin X."/>
        </authorList>
    </citation>
    <scope>NUCLEOTIDE SEQUENCE</scope>
    <source>
        <strain evidence="8">LMIT007</strain>
    </source>
</reference>
<dbReference type="Gene3D" id="2.40.160.20">
    <property type="match status" value="1"/>
</dbReference>
<dbReference type="GO" id="GO:0005509">
    <property type="term" value="F:calcium ion binding"/>
    <property type="evidence" value="ECO:0007669"/>
    <property type="project" value="InterPro"/>
</dbReference>
<dbReference type="EMBL" id="JANATA010000005">
    <property type="protein sequence ID" value="MCP3428180.1"/>
    <property type="molecule type" value="Genomic_DNA"/>
</dbReference>
<evidence type="ECO:0000256" key="6">
    <source>
        <dbReference type="SAM" id="SignalP"/>
    </source>
</evidence>
<dbReference type="GO" id="GO:0009279">
    <property type="term" value="C:cell outer membrane"/>
    <property type="evidence" value="ECO:0007669"/>
    <property type="project" value="UniProtKB-SubCell"/>
</dbReference>
<dbReference type="PANTHER" id="PTHR30329">
    <property type="entry name" value="STATOR ELEMENT OF FLAGELLAR MOTOR COMPLEX"/>
    <property type="match status" value="1"/>
</dbReference>
<dbReference type="Gene3D" id="3.30.1330.60">
    <property type="entry name" value="OmpA-like domain"/>
    <property type="match status" value="1"/>
</dbReference>
<evidence type="ECO:0000256" key="5">
    <source>
        <dbReference type="PROSITE-ProRule" id="PRU00473"/>
    </source>
</evidence>
<dbReference type="InterPro" id="IPR036737">
    <property type="entry name" value="OmpA-like_sf"/>
</dbReference>
<dbReference type="InterPro" id="IPR028974">
    <property type="entry name" value="TSP_type-3_rpt"/>
</dbReference>
<comment type="subcellular location">
    <subcellularLocation>
        <location evidence="1">Cell outer membrane</location>
    </subcellularLocation>
</comment>
<organism evidence="8 9">
    <name type="scientific">Opacimonas viscosa</name>
    <dbReference type="NCBI Taxonomy" id="2961944"/>
    <lineage>
        <taxon>Bacteria</taxon>
        <taxon>Pseudomonadati</taxon>
        <taxon>Pseudomonadota</taxon>
        <taxon>Gammaproteobacteria</taxon>
        <taxon>Alteromonadales</taxon>
        <taxon>Alteromonadaceae</taxon>
        <taxon>Opacimonas</taxon>
    </lineage>
</organism>
<gene>
    <name evidence="8" type="ORF">NLF92_04395</name>
</gene>
<proteinExistence type="predicted"/>
<dbReference type="InterPro" id="IPR050330">
    <property type="entry name" value="Bact_OuterMem_StrucFunc"/>
</dbReference>
<keyword evidence="9" id="KW-1185">Reference proteome</keyword>
<dbReference type="InterPro" id="IPR006665">
    <property type="entry name" value="OmpA-like"/>
</dbReference>
<dbReference type="Pfam" id="PF02412">
    <property type="entry name" value="TSP_3"/>
    <property type="match status" value="3"/>
</dbReference>
<evidence type="ECO:0000256" key="3">
    <source>
        <dbReference type="ARBA" id="ARBA00023136"/>
    </source>
</evidence>
<dbReference type="GO" id="GO:0007155">
    <property type="term" value="P:cell adhesion"/>
    <property type="evidence" value="ECO:0007669"/>
    <property type="project" value="InterPro"/>
</dbReference>
<name>A0AA41WXI2_9ALTE</name>
<dbReference type="RefSeq" id="WP_254099277.1">
    <property type="nucleotide sequence ID" value="NZ_JANATA010000005.1"/>
</dbReference>
<dbReference type="Pfam" id="PF13505">
    <property type="entry name" value="OMP_b-brl"/>
    <property type="match status" value="1"/>
</dbReference>
<evidence type="ECO:0000256" key="1">
    <source>
        <dbReference type="ARBA" id="ARBA00004442"/>
    </source>
</evidence>
<dbReference type="Proteomes" id="UP001165413">
    <property type="component" value="Unassembled WGS sequence"/>
</dbReference>
<dbReference type="InterPro" id="IPR027385">
    <property type="entry name" value="Beta-barrel_OMP"/>
</dbReference>
<feature type="signal peptide" evidence="6">
    <location>
        <begin position="1"/>
        <end position="24"/>
    </location>
</feature>
<dbReference type="Pfam" id="PF00691">
    <property type="entry name" value="OmpA"/>
    <property type="match status" value="1"/>
</dbReference>
<keyword evidence="2 6" id="KW-0732">Signal</keyword>
<evidence type="ECO:0000256" key="2">
    <source>
        <dbReference type="ARBA" id="ARBA00022729"/>
    </source>
</evidence>
<keyword evidence="3 5" id="KW-0472">Membrane</keyword>
<dbReference type="InterPro" id="IPR006664">
    <property type="entry name" value="OMP_bac"/>
</dbReference>